<evidence type="ECO:0000256" key="14">
    <source>
        <dbReference type="SAM" id="MobiDB-lite"/>
    </source>
</evidence>
<comment type="subcellular location">
    <subcellularLocation>
        <location evidence="2">Cytoplasm</location>
    </subcellularLocation>
    <subcellularLocation>
        <location evidence="1">Membrane</location>
        <topology evidence="1">Multi-pass membrane protein</topology>
    </subcellularLocation>
</comment>
<accession>A0A4D6MYI3</accession>
<evidence type="ECO:0000256" key="1">
    <source>
        <dbReference type="ARBA" id="ARBA00004141"/>
    </source>
</evidence>
<feature type="domain" description="RRM" evidence="15">
    <location>
        <begin position="376"/>
        <end position="457"/>
    </location>
</feature>
<dbReference type="FunFam" id="3.30.70.330:FF:000302">
    <property type="entry name" value="RNA-binding protein BRN1"/>
    <property type="match status" value="1"/>
</dbReference>
<evidence type="ECO:0000256" key="6">
    <source>
        <dbReference type="ARBA" id="ARBA00022692"/>
    </source>
</evidence>
<evidence type="ECO:0000256" key="7">
    <source>
        <dbReference type="ARBA" id="ARBA00022737"/>
    </source>
</evidence>
<organism evidence="16 17">
    <name type="scientific">Vigna unguiculata</name>
    <name type="common">Cowpea</name>
    <dbReference type="NCBI Taxonomy" id="3917"/>
    <lineage>
        <taxon>Eukaryota</taxon>
        <taxon>Viridiplantae</taxon>
        <taxon>Streptophyta</taxon>
        <taxon>Embryophyta</taxon>
        <taxon>Tracheophyta</taxon>
        <taxon>Spermatophyta</taxon>
        <taxon>Magnoliopsida</taxon>
        <taxon>eudicotyledons</taxon>
        <taxon>Gunneridae</taxon>
        <taxon>Pentapetalae</taxon>
        <taxon>rosids</taxon>
        <taxon>fabids</taxon>
        <taxon>Fabales</taxon>
        <taxon>Fabaceae</taxon>
        <taxon>Papilionoideae</taxon>
        <taxon>50 kb inversion clade</taxon>
        <taxon>NPAAA clade</taxon>
        <taxon>indigoferoid/millettioid clade</taxon>
        <taxon>Phaseoleae</taxon>
        <taxon>Vigna</taxon>
    </lineage>
</organism>
<evidence type="ECO:0000313" key="16">
    <source>
        <dbReference type="EMBL" id="QCE06533.1"/>
    </source>
</evidence>
<evidence type="ECO:0000256" key="2">
    <source>
        <dbReference type="ARBA" id="ARBA00004496"/>
    </source>
</evidence>
<dbReference type="InterPro" id="IPR000504">
    <property type="entry name" value="RRM_dom"/>
</dbReference>
<dbReference type="GO" id="GO:0006402">
    <property type="term" value="P:mRNA catabolic process"/>
    <property type="evidence" value="ECO:0007669"/>
    <property type="project" value="UniProtKB-ARBA"/>
</dbReference>
<evidence type="ECO:0000256" key="13">
    <source>
        <dbReference type="PROSITE-ProRule" id="PRU00282"/>
    </source>
</evidence>
<keyword evidence="9" id="KW-1133">Transmembrane helix</keyword>
<name>A0A4D6MYI3_VIGUN</name>
<dbReference type="GO" id="GO:0003729">
    <property type="term" value="F:mRNA binding"/>
    <property type="evidence" value="ECO:0007669"/>
    <property type="project" value="UniProtKB-ARBA"/>
</dbReference>
<dbReference type="SUPFAM" id="SSF103506">
    <property type="entry name" value="Mitochondrial carrier"/>
    <property type="match status" value="1"/>
</dbReference>
<dbReference type="Proteomes" id="UP000501690">
    <property type="component" value="Linkage Group LG9"/>
</dbReference>
<feature type="domain" description="RRM" evidence="15">
    <location>
        <begin position="704"/>
        <end position="781"/>
    </location>
</feature>
<keyword evidence="10" id="KW-0287">Flowering</keyword>
<dbReference type="FunFam" id="3.30.70.330:FF:000216">
    <property type="entry name" value="RNA-binding protein BRN1 isoform X1"/>
    <property type="match status" value="1"/>
</dbReference>
<evidence type="ECO:0000256" key="12">
    <source>
        <dbReference type="PROSITE-ProRule" id="PRU00176"/>
    </source>
</evidence>
<dbReference type="CDD" id="cd12361">
    <property type="entry name" value="RRM1_2_CELF1-6_like"/>
    <property type="match status" value="2"/>
</dbReference>
<dbReference type="SMART" id="SM00360">
    <property type="entry name" value="RRM"/>
    <property type="match status" value="3"/>
</dbReference>
<feature type="region of interest" description="Disordered" evidence="14">
    <location>
        <begin position="1"/>
        <end position="21"/>
    </location>
</feature>
<dbReference type="GO" id="GO:1990904">
    <property type="term" value="C:ribonucleoprotein complex"/>
    <property type="evidence" value="ECO:0007669"/>
    <property type="project" value="InterPro"/>
</dbReference>
<dbReference type="FunFam" id="3.30.70.330:FF:000334">
    <property type="entry name" value="RNA-binding protein BRN1"/>
    <property type="match status" value="1"/>
</dbReference>
<gene>
    <name evidence="16" type="ORF">DEO72_LG9g1546</name>
</gene>
<reference evidence="16 17" key="1">
    <citation type="submission" date="2019-04" db="EMBL/GenBank/DDBJ databases">
        <title>An improved genome assembly and genetic linkage map for asparagus bean, Vigna unguiculata ssp. sesquipedialis.</title>
        <authorList>
            <person name="Xia Q."/>
            <person name="Zhang R."/>
            <person name="Dong Y."/>
        </authorList>
    </citation>
    <scope>NUCLEOTIDE SEQUENCE [LARGE SCALE GENOMIC DNA]</scope>
    <source>
        <tissue evidence="16">Leaf</tissue>
    </source>
</reference>
<dbReference type="GO" id="GO:0009908">
    <property type="term" value="P:flower development"/>
    <property type="evidence" value="ECO:0007669"/>
    <property type="project" value="UniProtKB-KW"/>
</dbReference>
<keyword evidence="4" id="KW-0813">Transport</keyword>
<dbReference type="Gene3D" id="3.30.70.330">
    <property type="match status" value="3"/>
</dbReference>
<dbReference type="InterPro" id="IPR012677">
    <property type="entry name" value="Nucleotide-bd_a/b_plait_sf"/>
</dbReference>
<dbReference type="Pfam" id="PF00153">
    <property type="entry name" value="Mito_carr"/>
    <property type="match status" value="3"/>
</dbReference>
<evidence type="ECO:0000313" key="17">
    <source>
        <dbReference type="Proteomes" id="UP000501690"/>
    </source>
</evidence>
<dbReference type="GO" id="GO:0016020">
    <property type="term" value="C:membrane"/>
    <property type="evidence" value="ECO:0007669"/>
    <property type="project" value="UniProtKB-SubCell"/>
</dbReference>
<keyword evidence="6 13" id="KW-0812">Transmembrane</keyword>
<dbReference type="GO" id="GO:2000028">
    <property type="term" value="P:regulation of photoperiodism, flowering"/>
    <property type="evidence" value="ECO:0007669"/>
    <property type="project" value="UniProtKB-ARBA"/>
</dbReference>
<dbReference type="PANTHER" id="PTHR45618">
    <property type="entry name" value="MITOCHONDRIAL DICARBOXYLATE CARRIER-RELATED"/>
    <property type="match status" value="1"/>
</dbReference>
<dbReference type="GO" id="GO:0005737">
    <property type="term" value="C:cytoplasm"/>
    <property type="evidence" value="ECO:0007669"/>
    <property type="project" value="UniProtKB-SubCell"/>
</dbReference>
<dbReference type="InterPro" id="IPR035979">
    <property type="entry name" value="RBD_domain_sf"/>
</dbReference>
<evidence type="ECO:0000256" key="10">
    <source>
        <dbReference type="ARBA" id="ARBA00023089"/>
    </source>
</evidence>
<dbReference type="InterPro" id="IPR023395">
    <property type="entry name" value="MCP_dom_sf"/>
</dbReference>
<protein>
    <submittedName>
        <fullName evidence="16">CUG-BP-and ETR3-like factor</fullName>
    </submittedName>
</protein>
<evidence type="ECO:0000256" key="9">
    <source>
        <dbReference type="ARBA" id="ARBA00022989"/>
    </source>
</evidence>
<evidence type="ECO:0000256" key="4">
    <source>
        <dbReference type="ARBA" id="ARBA00022448"/>
    </source>
</evidence>
<evidence type="ECO:0000256" key="11">
    <source>
        <dbReference type="ARBA" id="ARBA00023136"/>
    </source>
</evidence>
<evidence type="ECO:0000256" key="8">
    <source>
        <dbReference type="ARBA" id="ARBA00022884"/>
    </source>
</evidence>
<feature type="domain" description="RRM" evidence="15">
    <location>
        <begin position="464"/>
        <end position="544"/>
    </location>
</feature>
<evidence type="ECO:0000256" key="3">
    <source>
        <dbReference type="ARBA" id="ARBA00006375"/>
    </source>
</evidence>
<keyword evidence="11 13" id="KW-0472">Membrane</keyword>
<dbReference type="PRINTS" id="PR00961">
    <property type="entry name" value="HUDSXLRNA"/>
</dbReference>
<keyword evidence="7" id="KW-0677">Repeat</keyword>
<dbReference type="InterPro" id="IPR018108">
    <property type="entry name" value="MCP_transmembrane"/>
</dbReference>
<dbReference type="EMBL" id="CP039353">
    <property type="protein sequence ID" value="QCE06533.1"/>
    <property type="molecule type" value="Genomic_DNA"/>
</dbReference>
<dbReference type="CDD" id="cd12362">
    <property type="entry name" value="RRM3_CELF1-6"/>
    <property type="match status" value="1"/>
</dbReference>
<keyword evidence="17" id="KW-1185">Reference proteome</keyword>
<feature type="repeat" description="Solcar" evidence="13">
    <location>
        <begin position="218"/>
        <end position="308"/>
    </location>
</feature>
<feature type="repeat" description="Solcar" evidence="13">
    <location>
        <begin position="32"/>
        <end position="116"/>
    </location>
</feature>
<dbReference type="AlphaFoldDB" id="A0A4D6MYI3"/>
<dbReference type="Gene3D" id="1.50.40.10">
    <property type="entry name" value="Mitochondrial carrier domain"/>
    <property type="match status" value="1"/>
</dbReference>
<proteinExistence type="inferred from homology"/>
<dbReference type="InterPro" id="IPR002343">
    <property type="entry name" value="Hud_Sxl_RNA"/>
</dbReference>
<dbReference type="PROSITE" id="PS50102">
    <property type="entry name" value="RRM"/>
    <property type="match status" value="3"/>
</dbReference>
<sequence>MPENSSSNNSTPSGLQNDEKQNWAASPSTVFNHFATSGLSVAVATGVTHPLDVLKVRLQMQLVGQKGPLSGMGKIFISAVKNEGPKSLYQGLTPALTRSVVYGGLRLGLYEPSKHACDLAFGSSNVLVKIASGMFAGAIATALTNPMEVLKVRLQMNPDMRKSGPVSEFRRTLSEEGIKALWKGVGPAMARAAVLTASQLATYDETKQILVRWTSLEEGFPLHLISSTAAGILSTLVTAPIDMVKTRLMLQREATGTRIYKGGFHCAYQVLLSEGPMGLYKGSKFAFAIPIAIAVAISLRPLQSKPNHTTRRGTGAQIFEATRQGFGERSVAEEEKQERVLLGENQRERERDWWWLWLSLMAEVKEESKSSSEESVKLFVGQVPKRMTEDEVLAMFKEFALVDEVNIIRDKVSRASRGCCFLICPSREEADKAVNACHNKKTLPGASSPLQVKYADGELERLEHKLFIGMLPKNISEDEVSDLFSKYGNIKDLQILRGSQQTSKGCAFLKYETKEQAVAALEAINGKHTMEGSSVPLVVKWADTEKERQTRRAQKAQSQVANMPHADPQQPSLYGAVPMGYVPPYNGYGYQAPGGYGLMPYRFPPMQNQPGFHNMNMNQVNAVRPELGHSMNPRNYPAPPASYMGSYPAMPGIQHPMVYPRGMASPRPVSSSLGSVSPGGGNSNYSSSGASKSSNGQIEGPPGANLFIYHIPQEYGDQELADAFQQFGRVLSAKIFVDKATGLPFAGFVSYDTPEAAQSAISMMNGCQLGGKKLKVQLKRDNKQSKLY</sequence>
<keyword evidence="8 12" id="KW-0694">RNA-binding</keyword>
<dbReference type="SUPFAM" id="SSF54928">
    <property type="entry name" value="RNA-binding domain, RBD"/>
    <property type="match status" value="2"/>
</dbReference>
<feature type="repeat" description="Solcar" evidence="13">
    <location>
        <begin position="124"/>
        <end position="209"/>
    </location>
</feature>
<keyword evidence="5" id="KW-0963">Cytoplasm</keyword>
<dbReference type="InterPro" id="IPR050391">
    <property type="entry name" value="Mito_Metabolite_Transporter"/>
</dbReference>
<dbReference type="Pfam" id="PF00076">
    <property type="entry name" value="RRM_1"/>
    <property type="match status" value="3"/>
</dbReference>
<feature type="region of interest" description="Disordered" evidence="14">
    <location>
        <begin position="668"/>
        <end position="697"/>
    </location>
</feature>
<feature type="compositionally biased region" description="Low complexity" evidence="14">
    <location>
        <begin position="1"/>
        <end position="10"/>
    </location>
</feature>
<evidence type="ECO:0000259" key="15">
    <source>
        <dbReference type="PROSITE" id="PS50102"/>
    </source>
</evidence>
<evidence type="ECO:0000256" key="5">
    <source>
        <dbReference type="ARBA" id="ARBA00022490"/>
    </source>
</evidence>
<comment type="similarity">
    <text evidence="3">Belongs to the mitochondrial carrier (TC 2.A.29) family.</text>
</comment>
<feature type="compositionally biased region" description="Low complexity" evidence="14">
    <location>
        <begin position="683"/>
        <end position="696"/>
    </location>
</feature>
<dbReference type="PROSITE" id="PS50920">
    <property type="entry name" value="SOLCAR"/>
    <property type="match status" value="3"/>
</dbReference>